<evidence type="ECO:0000256" key="2">
    <source>
        <dbReference type="ARBA" id="ARBA00023157"/>
    </source>
</evidence>
<dbReference type="InterPro" id="IPR009003">
    <property type="entry name" value="Peptidase_S1_PA"/>
</dbReference>
<dbReference type="Gene3D" id="2.40.10.10">
    <property type="entry name" value="Trypsin-like serine proteases"/>
    <property type="match status" value="2"/>
</dbReference>
<evidence type="ECO:0000256" key="4">
    <source>
        <dbReference type="ARBA" id="ARBA00024195"/>
    </source>
</evidence>
<evidence type="ECO:0000259" key="5">
    <source>
        <dbReference type="PROSITE" id="PS50240"/>
    </source>
</evidence>
<dbReference type="SUPFAM" id="SSF50494">
    <property type="entry name" value="Trypsin-like serine proteases"/>
    <property type="match status" value="1"/>
</dbReference>
<dbReference type="PROSITE" id="PS00134">
    <property type="entry name" value="TRYPSIN_HIS"/>
    <property type="match status" value="1"/>
</dbReference>
<organism evidence="6">
    <name type="scientific">Pagurus bernhardus</name>
    <name type="common">Common hermit crab</name>
    <name type="synonym">Eupagurus bernhardus</name>
    <dbReference type="NCBI Taxonomy" id="174397"/>
    <lineage>
        <taxon>Eukaryota</taxon>
        <taxon>Metazoa</taxon>
        <taxon>Ecdysozoa</taxon>
        <taxon>Arthropoda</taxon>
        <taxon>Crustacea</taxon>
        <taxon>Multicrustacea</taxon>
        <taxon>Malacostraca</taxon>
        <taxon>Eumalacostraca</taxon>
        <taxon>Eucarida</taxon>
        <taxon>Decapoda</taxon>
        <taxon>Pleocyemata</taxon>
        <taxon>Anomura</taxon>
        <taxon>Paguroidea</taxon>
        <taxon>Paguridae</taxon>
        <taxon>Pagurus</taxon>
    </lineage>
</organism>
<proteinExistence type="inferred from homology"/>
<dbReference type="FunFam" id="2.40.10.10:FF:000028">
    <property type="entry name" value="Serine protease easter"/>
    <property type="match status" value="1"/>
</dbReference>
<dbReference type="PANTHER" id="PTHR24256">
    <property type="entry name" value="TRYPTASE-RELATED"/>
    <property type="match status" value="1"/>
</dbReference>
<keyword evidence="1" id="KW-0732">Signal</keyword>
<dbReference type="EMBL" id="HABX01000039">
    <property type="protein sequence ID" value="CDK12483.1"/>
    <property type="molecule type" value="Transcribed_RNA"/>
</dbReference>
<keyword evidence="3" id="KW-0325">Glycoprotein</keyword>
<dbReference type="InterPro" id="IPR051487">
    <property type="entry name" value="Ser/Thr_Proteases_Immune/Dev"/>
</dbReference>
<dbReference type="Pfam" id="PF00089">
    <property type="entry name" value="Trypsin"/>
    <property type="match status" value="1"/>
</dbReference>
<comment type="similarity">
    <text evidence="4">Belongs to the peptidase S1 family. CLIP subfamily.</text>
</comment>
<dbReference type="GO" id="GO:0006508">
    <property type="term" value="P:proteolysis"/>
    <property type="evidence" value="ECO:0007669"/>
    <property type="project" value="InterPro"/>
</dbReference>
<accession>W6MH17</accession>
<protein>
    <submittedName>
        <fullName evidence="6">Prophenoloxidase-activating-factor1 protein</fullName>
    </submittedName>
</protein>
<evidence type="ECO:0000256" key="3">
    <source>
        <dbReference type="ARBA" id="ARBA00023180"/>
    </source>
</evidence>
<dbReference type="InterPro" id="IPR018114">
    <property type="entry name" value="TRYPSIN_HIS"/>
</dbReference>
<reference evidence="6" key="2">
    <citation type="submission" date="2014-02" db="EMBL/GenBank/DDBJ databases">
        <title>The hermit crab's nose antennal transcriptomics.</title>
        <authorList>
            <person name="Groh K.C."/>
            <person name="Vogel H."/>
            <person name="Stensmyr M.C."/>
            <person name="Grosse-Wilde E."/>
            <person name="Hansson B.S."/>
        </authorList>
    </citation>
    <scope>NUCLEOTIDE SEQUENCE</scope>
    <source>
        <tissue evidence="6">Antennules</tissue>
    </source>
</reference>
<dbReference type="GO" id="GO:0004252">
    <property type="term" value="F:serine-type endopeptidase activity"/>
    <property type="evidence" value="ECO:0007669"/>
    <property type="project" value="InterPro"/>
</dbReference>
<sequence>MTAAHCIPSPDAGVIELRLGEHNTAQNPDCEYSVCTQDPQDIPIEETIVHEEYSSSGKCSQCNDIALLRLSRPAIFNPLSVQPICLPRDLNRELGLTGFNFTGSARVAGWGTVHRKDAVRPDILQQARLPLGNLYCDI</sequence>
<name>W6MH17_PAGBR</name>
<keyword evidence="2" id="KW-1015">Disulfide bond</keyword>
<feature type="non-terminal residue" evidence="6">
    <location>
        <position position="138"/>
    </location>
</feature>
<dbReference type="InterPro" id="IPR001254">
    <property type="entry name" value="Trypsin_dom"/>
</dbReference>
<dbReference type="InterPro" id="IPR043504">
    <property type="entry name" value="Peptidase_S1_PA_chymotrypsin"/>
</dbReference>
<evidence type="ECO:0000313" key="6">
    <source>
        <dbReference type="EMBL" id="CDK12483.1"/>
    </source>
</evidence>
<dbReference type="AlphaFoldDB" id="W6MH17"/>
<evidence type="ECO:0000256" key="1">
    <source>
        <dbReference type="ARBA" id="ARBA00022729"/>
    </source>
</evidence>
<reference evidence="6" key="1">
    <citation type="submission" date="2013-06" db="EMBL/GenBank/DDBJ databases">
        <authorList>
            <person name="Groh K."/>
        </authorList>
    </citation>
    <scope>NUCLEOTIDE SEQUENCE</scope>
    <source>
        <tissue evidence="6">Antennules</tissue>
    </source>
</reference>
<dbReference type="PROSITE" id="PS50240">
    <property type="entry name" value="TRYPSIN_DOM"/>
    <property type="match status" value="1"/>
</dbReference>
<dbReference type="SMART" id="SM00020">
    <property type="entry name" value="Tryp_SPc"/>
    <property type="match status" value="1"/>
</dbReference>
<feature type="domain" description="Peptidase S1" evidence="5">
    <location>
        <begin position="1"/>
        <end position="138"/>
    </location>
</feature>